<accession>A0A6A2XV44</accession>
<evidence type="ECO:0000256" key="2">
    <source>
        <dbReference type="ARBA" id="ARBA00009592"/>
    </source>
</evidence>
<evidence type="ECO:0000256" key="6">
    <source>
        <dbReference type="ARBA" id="ARBA00022737"/>
    </source>
</evidence>
<dbReference type="Gene3D" id="3.80.10.10">
    <property type="entry name" value="Ribonuclease Inhibitor"/>
    <property type="match status" value="2"/>
</dbReference>
<evidence type="ECO:0000313" key="10">
    <source>
        <dbReference type="EMBL" id="KAE8662259.1"/>
    </source>
</evidence>
<keyword evidence="3" id="KW-0433">Leucine-rich repeat</keyword>
<evidence type="ECO:0000313" key="11">
    <source>
        <dbReference type="Proteomes" id="UP000436088"/>
    </source>
</evidence>
<reference evidence="10" key="1">
    <citation type="submission" date="2019-09" db="EMBL/GenBank/DDBJ databases">
        <title>Draft genome information of white flower Hibiscus syriacus.</title>
        <authorList>
            <person name="Kim Y.-M."/>
        </authorList>
    </citation>
    <scope>NUCLEOTIDE SEQUENCE [LARGE SCALE GENOMIC DNA]</scope>
    <source>
        <strain evidence="10">YM2019G1</strain>
    </source>
</reference>
<dbReference type="InterPro" id="IPR051824">
    <property type="entry name" value="LRR_Rcpt-Like_S/T_Kinase"/>
</dbReference>
<dbReference type="InterPro" id="IPR001611">
    <property type="entry name" value="Leu-rich_rpt"/>
</dbReference>
<keyword evidence="5" id="KW-0732">Signal</keyword>
<dbReference type="PANTHER" id="PTHR48006:SF100">
    <property type="entry name" value="LRR RECEPTOR-LIKE SERINE_THREONINE-KINASE-RELATED"/>
    <property type="match status" value="1"/>
</dbReference>
<protein>
    <submittedName>
        <fullName evidence="10">Uncharacterized protein</fullName>
    </submittedName>
</protein>
<organism evidence="10 11">
    <name type="scientific">Hibiscus syriacus</name>
    <name type="common">Rose of Sharon</name>
    <dbReference type="NCBI Taxonomy" id="106335"/>
    <lineage>
        <taxon>Eukaryota</taxon>
        <taxon>Viridiplantae</taxon>
        <taxon>Streptophyta</taxon>
        <taxon>Embryophyta</taxon>
        <taxon>Tracheophyta</taxon>
        <taxon>Spermatophyta</taxon>
        <taxon>Magnoliopsida</taxon>
        <taxon>eudicotyledons</taxon>
        <taxon>Gunneridae</taxon>
        <taxon>Pentapetalae</taxon>
        <taxon>rosids</taxon>
        <taxon>malvids</taxon>
        <taxon>Malvales</taxon>
        <taxon>Malvaceae</taxon>
        <taxon>Malvoideae</taxon>
        <taxon>Hibiscus</taxon>
    </lineage>
</organism>
<evidence type="ECO:0000256" key="8">
    <source>
        <dbReference type="ARBA" id="ARBA00023136"/>
    </source>
</evidence>
<proteinExistence type="inferred from homology"/>
<dbReference type="InterPro" id="IPR032675">
    <property type="entry name" value="LRR_dom_sf"/>
</dbReference>
<keyword evidence="6" id="KW-0677">Repeat</keyword>
<dbReference type="GO" id="GO:0016020">
    <property type="term" value="C:membrane"/>
    <property type="evidence" value="ECO:0007669"/>
    <property type="project" value="UniProtKB-SubCell"/>
</dbReference>
<dbReference type="Proteomes" id="UP000436088">
    <property type="component" value="Unassembled WGS sequence"/>
</dbReference>
<dbReference type="SUPFAM" id="SSF56112">
    <property type="entry name" value="Protein kinase-like (PK-like)"/>
    <property type="match status" value="1"/>
</dbReference>
<dbReference type="FunFam" id="3.80.10.10:FF:000275">
    <property type="entry name" value="Leucine-rich repeat receptor-like protein kinase"/>
    <property type="match status" value="1"/>
</dbReference>
<evidence type="ECO:0000256" key="3">
    <source>
        <dbReference type="ARBA" id="ARBA00022614"/>
    </source>
</evidence>
<evidence type="ECO:0000256" key="9">
    <source>
        <dbReference type="ARBA" id="ARBA00023180"/>
    </source>
</evidence>
<name>A0A6A2XV44_HIBSY</name>
<keyword evidence="7" id="KW-1133">Transmembrane helix</keyword>
<dbReference type="PANTHER" id="PTHR48006">
    <property type="entry name" value="LEUCINE-RICH REPEAT-CONTAINING PROTEIN DDB_G0281931-RELATED"/>
    <property type="match status" value="1"/>
</dbReference>
<gene>
    <name evidence="10" type="ORF">F3Y22_tig00113716pilonHSYRG00079</name>
</gene>
<dbReference type="EMBL" id="VEPZ02001715">
    <property type="protein sequence ID" value="KAE8662259.1"/>
    <property type="molecule type" value="Genomic_DNA"/>
</dbReference>
<keyword evidence="4" id="KW-0812">Transmembrane</keyword>
<dbReference type="SUPFAM" id="SSF52058">
    <property type="entry name" value="L domain-like"/>
    <property type="match status" value="1"/>
</dbReference>
<keyword evidence="9" id="KW-0325">Glycoprotein</keyword>
<dbReference type="AlphaFoldDB" id="A0A6A2XV44"/>
<keyword evidence="8" id="KW-0472">Membrane</keyword>
<keyword evidence="11" id="KW-1185">Reference proteome</keyword>
<comment type="caution">
    <text evidence="10">The sequence shown here is derived from an EMBL/GenBank/DDBJ whole genome shotgun (WGS) entry which is preliminary data.</text>
</comment>
<comment type="similarity">
    <text evidence="2">Belongs to the RLP family.</text>
</comment>
<comment type="subcellular location">
    <subcellularLocation>
        <location evidence="1">Membrane</location>
        <topology evidence="1">Single-pass type I membrane protein</topology>
    </subcellularLocation>
</comment>
<dbReference type="Pfam" id="PF00560">
    <property type="entry name" value="LRR_1"/>
    <property type="match status" value="4"/>
</dbReference>
<evidence type="ECO:0000256" key="5">
    <source>
        <dbReference type="ARBA" id="ARBA00022729"/>
    </source>
</evidence>
<evidence type="ECO:0000256" key="1">
    <source>
        <dbReference type="ARBA" id="ARBA00004479"/>
    </source>
</evidence>
<sequence length="299" mass="32674">MPSTTSKSDCPVSIITQVGRFRDPIPREVTRLHRLEVLVLANNYFQGELPRNKKHPKLSYAELLHATDGFSSANLIGKRRYGSVYKGILSSGDQTTVAVKVLDNSGVSIGLSWLNVKPLRSLGIGILSRQPSNPLPSKAVRWEKRTEVNCAVGTGVDGVTCGRRHRRVTALHLSSLKLAGDLSPHIANLTFLRVIDLGNNSFRGPIPREVTRLHRLEVLSLVNNSFQGELPRNLSHCSNLKVINLNGNALGGEIHDELGSLSMLQSLLLAANNFIGTIPTSLGNISSLLYLSMARNHIE</sequence>
<dbReference type="InterPro" id="IPR011009">
    <property type="entry name" value="Kinase-like_dom_sf"/>
</dbReference>
<evidence type="ECO:0000256" key="7">
    <source>
        <dbReference type="ARBA" id="ARBA00022989"/>
    </source>
</evidence>
<evidence type="ECO:0000256" key="4">
    <source>
        <dbReference type="ARBA" id="ARBA00022692"/>
    </source>
</evidence>
<dbReference type="Gene3D" id="3.30.200.20">
    <property type="entry name" value="Phosphorylase Kinase, domain 1"/>
    <property type="match status" value="1"/>
</dbReference>